<protein>
    <submittedName>
        <fullName evidence="1">Uncharacterized protein</fullName>
    </submittedName>
</protein>
<comment type="caution">
    <text evidence="1">The sequence shown here is derived from an EMBL/GenBank/DDBJ whole genome shotgun (WGS) entry which is preliminary data.</text>
</comment>
<dbReference type="EMBL" id="JAPDGR010002316">
    <property type="protein sequence ID" value="KAJ2976470.1"/>
    <property type="molecule type" value="Genomic_DNA"/>
</dbReference>
<evidence type="ECO:0000313" key="2">
    <source>
        <dbReference type="Proteomes" id="UP001143856"/>
    </source>
</evidence>
<name>A0ACC1NB02_9PEZI</name>
<accession>A0ACC1NB02</accession>
<proteinExistence type="predicted"/>
<dbReference type="Proteomes" id="UP001143856">
    <property type="component" value="Unassembled WGS sequence"/>
</dbReference>
<sequence>MDLVRVGVPLAVAFAAGAGEEVGVEARGPLEDGDAWLLSVEDVRPDAEELGFLVAADMVGPWGSAQNYICCLALVCESDRLRQRWAVAASITMGGMRCRILASLKNARAIWNVFSVERLLRPEFGQFFVQGQLVKHRTDDSSELALKGILGTRRCIYKSAKHIVAKARRSQTLP</sequence>
<reference evidence="1" key="1">
    <citation type="submission" date="2022-10" db="EMBL/GenBank/DDBJ databases">
        <title>Genome Sequence of Xylaria curta.</title>
        <authorList>
            <person name="Buettner E."/>
        </authorList>
    </citation>
    <scope>NUCLEOTIDE SEQUENCE</scope>
    <source>
        <strain evidence="1">Babe10</strain>
    </source>
</reference>
<gene>
    <name evidence="1" type="ORF">NUW58_g8079</name>
</gene>
<keyword evidence="2" id="KW-1185">Reference proteome</keyword>
<organism evidence="1 2">
    <name type="scientific">Xylaria curta</name>
    <dbReference type="NCBI Taxonomy" id="42375"/>
    <lineage>
        <taxon>Eukaryota</taxon>
        <taxon>Fungi</taxon>
        <taxon>Dikarya</taxon>
        <taxon>Ascomycota</taxon>
        <taxon>Pezizomycotina</taxon>
        <taxon>Sordariomycetes</taxon>
        <taxon>Xylariomycetidae</taxon>
        <taxon>Xylariales</taxon>
        <taxon>Xylariaceae</taxon>
        <taxon>Xylaria</taxon>
    </lineage>
</organism>
<evidence type="ECO:0000313" key="1">
    <source>
        <dbReference type="EMBL" id="KAJ2976470.1"/>
    </source>
</evidence>